<organism evidence="1">
    <name type="scientific">Moina brachiata</name>
    <dbReference type="NCBI Taxonomy" id="675436"/>
    <lineage>
        <taxon>Eukaryota</taxon>
        <taxon>Metazoa</taxon>
        <taxon>Ecdysozoa</taxon>
        <taxon>Arthropoda</taxon>
        <taxon>Crustacea</taxon>
        <taxon>Branchiopoda</taxon>
        <taxon>Diplostraca</taxon>
        <taxon>Cladocera</taxon>
        <taxon>Anomopoda</taxon>
        <taxon>Moinidae</taxon>
        <taxon>Moina</taxon>
    </lineage>
</organism>
<dbReference type="Pfam" id="PF05527">
    <property type="entry name" value="TNFAIP8"/>
    <property type="match status" value="1"/>
</dbReference>
<gene>
    <name evidence="1" type="primary">EOG090X0GLS</name>
</gene>
<dbReference type="GO" id="GO:0005737">
    <property type="term" value="C:cytoplasm"/>
    <property type="evidence" value="ECO:0007669"/>
    <property type="project" value="TreeGrafter"/>
</dbReference>
<dbReference type="InterPro" id="IPR008477">
    <property type="entry name" value="TNFAIP8-like"/>
</dbReference>
<dbReference type="Gene3D" id="1.20.1440.160">
    <property type="entry name" value="Tumor necrosis factor alpha-induced protein 8-like"/>
    <property type="match status" value="1"/>
</dbReference>
<name>A0A4Y7NL64_9CRUS</name>
<accession>A0A4Y7NL64</accession>
<dbReference type="EMBL" id="LR023715">
    <property type="protein sequence ID" value="SVE93334.1"/>
    <property type="molecule type" value="mRNA"/>
</dbReference>
<dbReference type="PANTHER" id="PTHR12757:SF1">
    <property type="entry name" value="PROTEIN SALIVARY GLANDS MARRED"/>
    <property type="match status" value="1"/>
</dbReference>
<dbReference type="FunFam" id="1.20.1440.160:FF:000001">
    <property type="entry name" value="Tumor necrosis factor alpha-induced protein 8-like 1"/>
    <property type="match status" value="1"/>
</dbReference>
<dbReference type="InterPro" id="IPR038355">
    <property type="entry name" value="TNFAIP8_sf"/>
</dbReference>
<dbReference type="PANTHER" id="PTHR12757">
    <property type="entry name" value="TUMOR NECROSIS FACTOR INDUCED PROTEIN"/>
    <property type="match status" value="1"/>
</dbReference>
<reference evidence="1" key="1">
    <citation type="submission" date="2018-08" db="EMBL/GenBank/DDBJ databases">
        <authorList>
            <person name="Cornetti L."/>
        </authorList>
    </citation>
    <scope>NUCLEOTIDE SEQUENCE</scope>
    <source>
        <strain evidence="1">DE-FRO-2-1</strain>
    </source>
</reference>
<evidence type="ECO:0000313" key="1">
    <source>
        <dbReference type="EMBL" id="SVE93334.1"/>
    </source>
</evidence>
<proteinExistence type="evidence at transcript level"/>
<dbReference type="AlphaFoldDB" id="A0A4Y7NL64"/>
<protein>
    <submittedName>
        <fullName evidence="1">EOG090X0GLS</fullName>
    </submittedName>
</protein>
<sequence length="187" mass="21682">MSDNFRARDIAMKAQKKILSRMSTKSVAKVFVDDRMGALLDNVYKLCKTYTQNKKEAEKTVKNIIKIVTKISFLARNDQFSKEEMIKARDFQTKFHKAAKTVISFYEVDFSYDQKYLVQLLTECKSLLKQIVQPHLTEKSLGRIDMVFNFFANPSFLDAIFKKNSDYSDTMTKIISDMHSALEEGEL</sequence>
<dbReference type="GO" id="GO:0042981">
    <property type="term" value="P:regulation of apoptotic process"/>
    <property type="evidence" value="ECO:0007669"/>
    <property type="project" value="InterPro"/>
</dbReference>